<dbReference type="InterPro" id="IPR045864">
    <property type="entry name" value="aa-tRNA-synth_II/BPL/LPL"/>
</dbReference>
<gene>
    <name evidence="8" type="primary">proS</name>
    <name evidence="8" type="ORF">alecur_118</name>
</gene>
<dbReference type="Pfam" id="PF00587">
    <property type="entry name" value="tRNA-synt_2b"/>
    <property type="match status" value="1"/>
</dbReference>
<comment type="caution">
    <text evidence="8">The sequence shown here is derived from an EMBL/GenBank/DDBJ whole genome shotgun (WGS) entry which is preliminary data.</text>
</comment>
<evidence type="ECO:0000256" key="1">
    <source>
        <dbReference type="ARBA" id="ARBA00022490"/>
    </source>
</evidence>
<dbReference type="EC" id="6.1.1.15" evidence="8"/>
<keyword evidence="9" id="KW-1185">Reference proteome</keyword>
<keyword evidence="2 8" id="KW-0436">Ligase</keyword>
<dbReference type="Gene3D" id="3.30.930.10">
    <property type="entry name" value="Bira Bifunctional Protein, Domain 2"/>
    <property type="match status" value="1"/>
</dbReference>
<dbReference type="EMBL" id="NXGS01000080">
    <property type="protein sequence ID" value="PIM96352.1"/>
    <property type="molecule type" value="Genomic_DNA"/>
</dbReference>
<dbReference type="InterPro" id="IPR002314">
    <property type="entry name" value="aa-tRNA-synt_IIb"/>
</dbReference>
<sequence>MTIIDKNLSRTRDIELFPHKYGLYTWMPKAKTILNSITKIFKTSMNKIGANELSFPCIISCRTFKQRLKTNSNTFLKVDRGLVLVPTAEEIMLELPSKYRPKVLYQCQQKFRKEVRTSHGLLRSIEFTMLDCYISMTTRHNLVDKLKQAIINCWNDCYSLDLKAIVSVSEAMEIGGSYSLELSIYDINKNITKYYVPARIITRIKWNYRWIGFTDGFVRSKRVVLNDNYLFCSGIEVMHAFVFNKIEGKSLWIASLGIGISRIVGIIMLKKTYYLTDIIIFRKENLFQYLPLNNYARYIYAIATSIGLKTILFNKWTNLDIFLNNIIDYNTRYTLFINVENYGFNMKVIIPLFRYEFKVNLQMLLKLLNSAGVR</sequence>
<evidence type="ECO:0000256" key="3">
    <source>
        <dbReference type="ARBA" id="ARBA00022741"/>
    </source>
</evidence>
<evidence type="ECO:0000256" key="4">
    <source>
        <dbReference type="ARBA" id="ARBA00022840"/>
    </source>
</evidence>
<organism evidence="8 9">
    <name type="scientific">Candidatus Hodgkinia cicadicola</name>
    <dbReference type="NCBI Taxonomy" id="573658"/>
    <lineage>
        <taxon>Bacteria</taxon>
        <taxon>Pseudomonadati</taxon>
        <taxon>Pseudomonadota</taxon>
        <taxon>Alphaproteobacteria</taxon>
        <taxon>Hyphomicrobiales</taxon>
        <taxon>Candidatus Hodgkinia</taxon>
    </lineage>
</organism>
<keyword evidence="3" id="KW-0547">Nucleotide-binding</keyword>
<evidence type="ECO:0000256" key="2">
    <source>
        <dbReference type="ARBA" id="ARBA00022598"/>
    </source>
</evidence>
<protein>
    <submittedName>
        <fullName evidence="8">Proline--tRNA ligase</fullName>
        <ecNumber evidence="8">6.1.1.15</ecNumber>
    </submittedName>
</protein>
<dbReference type="SUPFAM" id="SSF55681">
    <property type="entry name" value="Class II aaRS and biotin synthetases"/>
    <property type="match status" value="1"/>
</dbReference>
<feature type="domain" description="Aminoacyl-transfer RNA synthetases class-II family profile" evidence="7">
    <location>
        <begin position="33"/>
        <end position="291"/>
    </location>
</feature>
<dbReference type="PANTHER" id="PTHR42753:SF2">
    <property type="entry name" value="PROLINE--TRNA LIGASE"/>
    <property type="match status" value="1"/>
</dbReference>
<keyword evidence="1" id="KW-0963">Cytoplasm</keyword>
<keyword evidence="6" id="KW-0030">Aminoacyl-tRNA synthetase</keyword>
<dbReference type="InterPro" id="IPR006195">
    <property type="entry name" value="aa-tRNA-synth_II"/>
</dbReference>
<dbReference type="Proteomes" id="UP000229529">
    <property type="component" value="Unassembled WGS sequence"/>
</dbReference>
<evidence type="ECO:0000313" key="9">
    <source>
        <dbReference type="Proteomes" id="UP000229529"/>
    </source>
</evidence>
<dbReference type="InterPro" id="IPR050062">
    <property type="entry name" value="Pro-tRNA_synthetase"/>
</dbReference>
<evidence type="ECO:0000259" key="7">
    <source>
        <dbReference type="PROSITE" id="PS50862"/>
    </source>
</evidence>
<dbReference type="PROSITE" id="PS50862">
    <property type="entry name" value="AA_TRNA_LIGASE_II"/>
    <property type="match status" value="1"/>
</dbReference>
<keyword evidence="4" id="KW-0067">ATP-binding</keyword>
<evidence type="ECO:0000256" key="6">
    <source>
        <dbReference type="ARBA" id="ARBA00023146"/>
    </source>
</evidence>
<proteinExistence type="predicted"/>
<accession>A0ABX4MHP1</accession>
<dbReference type="PANTHER" id="PTHR42753">
    <property type="entry name" value="MITOCHONDRIAL RIBOSOME PROTEIN L39/PROLYL-TRNA LIGASE FAMILY MEMBER"/>
    <property type="match status" value="1"/>
</dbReference>
<evidence type="ECO:0000256" key="5">
    <source>
        <dbReference type="ARBA" id="ARBA00022917"/>
    </source>
</evidence>
<name>A0ABX4MHP1_9HYPH</name>
<keyword evidence="5" id="KW-0648">Protein biosynthesis</keyword>
<dbReference type="GO" id="GO:0004827">
    <property type="term" value="F:proline-tRNA ligase activity"/>
    <property type="evidence" value="ECO:0007669"/>
    <property type="project" value="UniProtKB-EC"/>
</dbReference>
<reference evidence="8" key="1">
    <citation type="submission" date="2017-09" db="EMBL/GenBank/DDBJ databases">
        <authorList>
            <person name="Campbell M.A."/>
            <person name="Lukasik P."/>
            <person name="Simon C."/>
            <person name="McCutcheon J.P."/>
        </authorList>
    </citation>
    <scope>NUCLEOTIDE SEQUENCE [LARGE SCALE GENOMIC DNA]</scope>
    <source>
        <strain evidence="8">ALECUR</strain>
    </source>
</reference>
<evidence type="ECO:0000313" key="8">
    <source>
        <dbReference type="EMBL" id="PIM96352.1"/>
    </source>
</evidence>